<evidence type="ECO:0000313" key="1">
    <source>
        <dbReference type="EMBL" id="AJE83126.1"/>
    </source>
</evidence>
<dbReference type="AlphaFoldDB" id="A0A0B5EWS1"/>
<dbReference type="KEGG" id="sals:SLNWT_2750"/>
<reference evidence="1 2" key="1">
    <citation type="submission" date="2015-01" db="EMBL/GenBank/DDBJ databases">
        <title>Enhanced salinomycin production by adjusting the supply of polyketide extender units in Streptomyce albus DSM 41398.</title>
        <authorList>
            <person name="Lu C."/>
        </authorList>
    </citation>
    <scope>NUCLEOTIDE SEQUENCE [LARGE SCALE GENOMIC DNA]</scope>
    <source>
        <strain evidence="2">ATCC 21838 / DSM 41398 / FERM P-419 / JCM 4703 / NBRC 107858</strain>
    </source>
</reference>
<proteinExistence type="predicted"/>
<protein>
    <submittedName>
        <fullName evidence="1">Regulatory protein</fullName>
    </submittedName>
</protein>
<keyword evidence="2" id="KW-1185">Reference proteome</keyword>
<accession>A0A0B5EWS1</accession>
<name>A0A0B5EWS1_STRA4</name>
<dbReference type="EMBL" id="CP010519">
    <property type="protein sequence ID" value="AJE83126.1"/>
    <property type="molecule type" value="Genomic_DNA"/>
</dbReference>
<evidence type="ECO:0000313" key="2">
    <source>
        <dbReference type="Proteomes" id="UP000031523"/>
    </source>
</evidence>
<sequence>MKDGKVWVGDQVYDEVAERSAFVTDVRDGNSYVLRPRWGGGETWCAADPGRLTLVTARDDAEG</sequence>
<dbReference type="Proteomes" id="UP000031523">
    <property type="component" value="Chromosome"/>
</dbReference>
<organism evidence="1 2">
    <name type="scientific">Streptomyces albus (strain ATCC 21838 / DSM 41398 / FERM P-419 / JCM 4703 / NBRC 107858)</name>
    <dbReference type="NCBI Taxonomy" id="1081613"/>
    <lineage>
        <taxon>Bacteria</taxon>
        <taxon>Bacillati</taxon>
        <taxon>Actinomycetota</taxon>
        <taxon>Actinomycetes</taxon>
        <taxon>Kitasatosporales</taxon>
        <taxon>Streptomycetaceae</taxon>
        <taxon>Streptomyces</taxon>
    </lineage>
</organism>
<gene>
    <name evidence="1" type="ORF">SLNWT_2750</name>
</gene>